<gene>
    <name evidence="4" type="ORF">ACFFK8_03310</name>
</gene>
<dbReference type="InterPro" id="IPR037226">
    <property type="entry name" value="CAC2185-like_sf"/>
</dbReference>
<protein>
    <submittedName>
        <fullName evidence="4">Glycosyltransferase</fullName>
        <ecNumber evidence="4">2.4.-.-</ecNumber>
    </submittedName>
</protein>
<reference evidence="4 5" key="1">
    <citation type="submission" date="2024-09" db="EMBL/GenBank/DDBJ databases">
        <authorList>
            <person name="Sun Q."/>
            <person name="Mori K."/>
        </authorList>
    </citation>
    <scope>NUCLEOTIDE SEQUENCE [LARGE SCALE GENOMIC DNA]</scope>
    <source>
        <strain evidence="4 5">ATCC 51272</strain>
    </source>
</reference>
<dbReference type="Gene3D" id="3.90.550.10">
    <property type="entry name" value="Spore Coat Polysaccharide Biosynthesis Protein SpsA, Chain A"/>
    <property type="match status" value="1"/>
</dbReference>
<sequence>MNEKKISIIVPIYNVEEYLERCIDSIFCQGMAEEDMEIIMVDDGSTDNSRAIAEALAAKHHSLQLIHQENGGQSAARNTGLRHASGQYVMFVDSDDYLLPNVLDKVYGCAVQHDLDMCAYRFKTMKVDGSWYEDMVQPFDTDKIYTGEQALLQHVSISSACANLYKMEFIQQNNLFFSVGIVHEDVDFNSRAYAFAERIMFTGHLVYAYFRNENSSSRSKDSGTLRKSLLDELSVAANMKRFAETAALSGTLKAFYHQHCNSIMISLLLLYFRGRYPYAFLQQLLEDAKGRSLYPVYGKTHSWATTWMIPLLNRRETFAFYAQSTGILARLRLHGHVQWCNLNRWLHRRHLAKRFTNQTSIICNNCFGSRISQDLHLAYRSPTIGMFMYWPDYFLFVKCLGEAVKKEISFRNVSKYDGKGRDYPIGFIPMGSQDIELHFMHYLSPAVAKEKWERRCKRVNMDDCVCIYEGNEKMAKEEIEEFLRLGDCHFFHDIDLSISHTRYHAIPQMRSKHFTDGYDMAHLFYRYL</sequence>
<keyword evidence="1 4" id="KW-0328">Glycosyltransferase</keyword>
<dbReference type="SUPFAM" id="SSF53448">
    <property type="entry name" value="Nucleotide-diphospho-sugar transferases"/>
    <property type="match status" value="1"/>
</dbReference>
<dbReference type="SUPFAM" id="SSF142795">
    <property type="entry name" value="CAC2185-like"/>
    <property type="match status" value="1"/>
</dbReference>
<evidence type="ECO:0000259" key="3">
    <source>
        <dbReference type="Pfam" id="PF00535"/>
    </source>
</evidence>
<evidence type="ECO:0000256" key="2">
    <source>
        <dbReference type="ARBA" id="ARBA00022679"/>
    </source>
</evidence>
<dbReference type="EC" id="2.4.-.-" evidence="4"/>
<dbReference type="RefSeq" id="WP_027951821.1">
    <property type="nucleotide sequence ID" value="NZ_JADU01000008.1"/>
</dbReference>
<dbReference type="InterPro" id="IPR029044">
    <property type="entry name" value="Nucleotide-diphossugar_trans"/>
</dbReference>
<dbReference type="InterPro" id="IPR015037">
    <property type="entry name" value="DUF1919"/>
</dbReference>
<keyword evidence="2 4" id="KW-0808">Transferase</keyword>
<evidence type="ECO:0000313" key="5">
    <source>
        <dbReference type="Proteomes" id="UP001589688"/>
    </source>
</evidence>
<dbReference type="Pfam" id="PF08942">
    <property type="entry name" value="DUF1919"/>
    <property type="match status" value="1"/>
</dbReference>
<dbReference type="PANTHER" id="PTHR22916:SF51">
    <property type="entry name" value="GLYCOSYLTRANSFERASE EPSH-RELATED"/>
    <property type="match status" value="1"/>
</dbReference>
<evidence type="ECO:0000313" key="4">
    <source>
        <dbReference type="EMBL" id="MFB9896865.1"/>
    </source>
</evidence>
<evidence type="ECO:0000256" key="1">
    <source>
        <dbReference type="ARBA" id="ARBA00022676"/>
    </source>
</evidence>
<dbReference type="CDD" id="cd00761">
    <property type="entry name" value="Glyco_tranf_GTA_type"/>
    <property type="match status" value="1"/>
</dbReference>
<dbReference type="Proteomes" id="UP001589688">
    <property type="component" value="Unassembled WGS sequence"/>
</dbReference>
<proteinExistence type="predicted"/>
<keyword evidence="5" id="KW-1185">Reference proteome</keyword>
<dbReference type="InterPro" id="IPR001173">
    <property type="entry name" value="Glyco_trans_2-like"/>
</dbReference>
<dbReference type="PANTHER" id="PTHR22916">
    <property type="entry name" value="GLYCOSYLTRANSFERASE"/>
    <property type="match status" value="1"/>
</dbReference>
<name>A0ABV5ZHR1_9BACT</name>
<feature type="domain" description="Glycosyltransferase 2-like" evidence="3">
    <location>
        <begin position="7"/>
        <end position="170"/>
    </location>
</feature>
<dbReference type="GO" id="GO:0016757">
    <property type="term" value="F:glycosyltransferase activity"/>
    <property type="evidence" value="ECO:0007669"/>
    <property type="project" value="UniProtKB-KW"/>
</dbReference>
<accession>A0ABV5ZHR1</accession>
<organism evidence="4 5">
    <name type="scientific">Hallella seregens ATCC 51272</name>
    <dbReference type="NCBI Taxonomy" id="1336250"/>
    <lineage>
        <taxon>Bacteria</taxon>
        <taxon>Pseudomonadati</taxon>
        <taxon>Bacteroidota</taxon>
        <taxon>Bacteroidia</taxon>
        <taxon>Bacteroidales</taxon>
        <taxon>Prevotellaceae</taxon>
        <taxon>Hallella</taxon>
    </lineage>
</organism>
<dbReference type="EMBL" id="JBHLZF010000001">
    <property type="protein sequence ID" value="MFB9896865.1"/>
    <property type="molecule type" value="Genomic_DNA"/>
</dbReference>
<dbReference type="Pfam" id="PF00535">
    <property type="entry name" value="Glycos_transf_2"/>
    <property type="match status" value="1"/>
</dbReference>
<comment type="caution">
    <text evidence="4">The sequence shown here is derived from an EMBL/GenBank/DDBJ whole genome shotgun (WGS) entry which is preliminary data.</text>
</comment>